<comment type="caution">
    <text evidence="4">The sequence shown here is derived from an EMBL/GenBank/DDBJ whole genome shotgun (WGS) entry which is preliminary data.</text>
</comment>
<protein>
    <submittedName>
        <fullName evidence="4">P-loop containing nucleoside triphosphate hydrolase protein</fullName>
    </submittedName>
</protein>
<feature type="compositionally biased region" description="Pro residues" evidence="2">
    <location>
        <begin position="14"/>
        <end position="23"/>
    </location>
</feature>
<organism evidence="4 5">
    <name type="scientific">Tuber borchii</name>
    <name type="common">White truffle</name>
    <dbReference type="NCBI Taxonomy" id="42251"/>
    <lineage>
        <taxon>Eukaryota</taxon>
        <taxon>Fungi</taxon>
        <taxon>Dikarya</taxon>
        <taxon>Ascomycota</taxon>
        <taxon>Pezizomycotina</taxon>
        <taxon>Pezizomycetes</taxon>
        <taxon>Pezizales</taxon>
        <taxon>Tuberaceae</taxon>
        <taxon>Tuber</taxon>
    </lineage>
</organism>
<dbReference type="InterPro" id="IPR027417">
    <property type="entry name" value="P-loop_NTPase"/>
</dbReference>
<accession>A0A2T6ZN47</accession>
<dbReference type="CDD" id="cd00882">
    <property type="entry name" value="Ras_like_GTPase"/>
    <property type="match status" value="1"/>
</dbReference>
<keyword evidence="4" id="KW-0378">Hydrolase</keyword>
<dbReference type="Proteomes" id="UP000244722">
    <property type="component" value="Unassembled WGS sequence"/>
</dbReference>
<proteinExistence type="predicted"/>
<dbReference type="Pfam" id="PF01926">
    <property type="entry name" value="MMR_HSR1"/>
    <property type="match status" value="1"/>
</dbReference>
<evidence type="ECO:0000313" key="5">
    <source>
        <dbReference type="Proteomes" id="UP000244722"/>
    </source>
</evidence>
<feature type="region of interest" description="Disordered" evidence="2">
    <location>
        <begin position="1"/>
        <end position="24"/>
    </location>
</feature>
<dbReference type="SUPFAM" id="SSF52540">
    <property type="entry name" value="P-loop containing nucleoside triphosphate hydrolases"/>
    <property type="match status" value="1"/>
</dbReference>
<name>A0A2T6ZN47_TUBBO</name>
<dbReference type="EMBL" id="NESQ01000170">
    <property type="protein sequence ID" value="PUU76908.1"/>
    <property type="molecule type" value="Genomic_DNA"/>
</dbReference>
<dbReference type="Gene3D" id="3.40.50.300">
    <property type="entry name" value="P-loop containing nucleotide triphosphate hydrolases"/>
    <property type="match status" value="1"/>
</dbReference>
<evidence type="ECO:0000259" key="3">
    <source>
        <dbReference type="Pfam" id="PF01926"/>
    </source>
</evidence>
<gene>
    <name evidence="4" type="ORF">B9Z19DRAFT_988763</name>
</gene>
<dbReference type="STRING" id="42251.A0A2T6ZN47"/>
<reference evidence="4 5" key="1">
    <citation type="submission" date="2017-04" db="EMBL/GenBank/DDBJ databases">
        <title>Draft genome sequence of Tuber borchii Vittad., a whitish edible truffle.</title>
        <authorList>
            <consortium name="DOE Joint Genome Institute"/>
            <person name="Murat C."/>
            <person name="Kuo A."/>
            <person name="Barry K.W."/>
            <person name="Clum A."/>
            <person name="Dockter R.B."/>
            <person name="Fauchery L."/>
            <person name="Iotti M."/>
            <person name="Kohler A."/>
            <person name="Labutti K."/>
            <person name="Lindquist E.A."/>
            <person name="Lipzen A."/>
            <person name="Ohm R.A."/>
            <person name="Wang M."/>
            <person name="Grigoriev I.V."/>
            <person name="Zambonelli A."/>
            <person name="Martin F.M."/>
        </authorList>
    </citation>
    <scope>NUCLEOTIDE SEQUENCE [LARGE SCALE GENOMIC DNA]</scope>
    <source>
        <strain evidence="4 5">Tbo3840</strain>
    </source>
</reference>
<keyword evidence="1" id="KW-0175">Coiled coil</keyword>
<dbReference type="GO" id="GO:0016787">
    <property type="term" value="F:hydrolase activity"/>
    <property type="evidence" value="ECO:0007669"/>
    <property type="project" value="UniProtKB-KW"/>
</dbReference>
<dbReference type="InterPro" id="IPR006073">
    <property type="entry name" value="GTP-bd"/>
</dbReference>
<evidence type="ECO:0000313" key="4">
    <source>
        <dbReference type="EMBL" id="PUU76908.1"/>
    </source>
</evidence>
<evidence type="ECO:0000256" key="1">
    <source>
        <dbReference type="SAM" id="Coils"/>
    </source>
</evidence>
<evidence type="ECO:0000256" key="2">
    <source>
        <dbReference type="SAM" id="MobiDB-lite"/>
    </source>
</evidence>
<dbReference type="OrthoDB" id="8954335at2759"/>
<feature type="coiled-coil region" evidence="1">
    <location>
        <begin position="246"/>
        <end position="327"/>
    </location>
</feature>
<dbReference type="AlphaFoldDB" id="A0A2T6ZN47"/>
<keyword evidence="5" id="KW-1185">Reference proteome</keyword>
<sequence>MPATSPTPHTVLPPYLPTGPPLPSDIVPLRDDQEREVIIAVMGVTGTGKSYFIREVSGISNVEVSSSLHSCTAEVQSYSFPYAGVKITLVDTPGFSDTTKSDTEVLTDICAWMSLNYREGKLLSGIIYLHRITDVRMDGTSLKNFKMLQKMCGPEALQNVFLTTTQWSNVNPALGAEREENLRHKDFWGELISQGASLEKFEGTGESGLELIYKLMEKEPKPLSIQCQMVEKGMALVETDAGKFINDELISVQKKYEKDVEDLERERQNAIEEKDNEMEVIMELEKANAQEKLQKVAAERKLLTELYQVEMRKHEEAERERGEERERSDRAVIAVDSNDIPHRPKGRLIRDTDDPREFESEPFDVTIEHKSNIPIISNSMIKRLEGLIWSPHTVASRDYIIYNQAFYRCKPNSLIKIGNREFIIFTKY</sequence>
<dbReference type="GO" id="GO:0005525">
    <property type="term" value="F:GTP binding"/>
    <property type="evidence" value="ECO:0007669"/>
    <property type="project" value="InterPro"/>
</dbReference>
<feature type="domain" description="G" evidence="3">
    <location>
        <begin position="39"/>
        <end position="98"/>
    </location>
</feature>